<comment type="subcellular location">
    <subcellularLocation>
        <location evidence="1">Membrane</location>
        <topology evidence="1">Multi-pass membrane protein</topology>
    </subcellularLocation>
</comment>
<protein>
    <recommendedName>
        <fullName evidence="11">ABC transporter domain-containing protein</fullName>
    </recommendedName>
</protein>
<dbReference type="InterPro" id="IPR027417">
    <property type="entry name" value="P-loop_NTPase"/>
</dbReference>
<feature type="transmembrane region" description="Helical" evidence="10">
    <location>
        <begin position="585"/>
        <end position="604"/>
    </location>
</feature>
<dbReference type="Proteomes" id="UP000055045">
    <property type="component" value="Unassembled WGS sequence"/>
</dbReference>
<gene>
    <name evidence="12" type="ORF">ACN42_g3716</name>
</gene>
<dbReference type="SUPFAM" id="SSF52540">
    <property type="entry name" value="P-loop containing nucleoside triphosphate hydrolases"/>
    <property type="match status" value="2"/>
</dbReference>
<keyword evidence="6" id="KW-0067">ATP-binding</keyword>
<keyword evidence="3" id="KW-0813">Transport</keyword>
<name>A0A101MMT6_PENFR</name>
<feature type="domain" description="ABC transporter" evidence="11">
    <location>
        <begin position="99"/>
        <end position="347"/>
    </location>
</feature>
<dbReference type="GO" id="GO:0016887">
    <property type="term" value="F:ATP hydrolysis activity"/>
    <property type="evidence" value="ECO:0007669"/>
    <property type="project" value="InterPro"/>
</dbReference>
<feature type="transmembrane region" description="Helical" evidence="10">
    <location>
        <begin position="554"/>
        <end position="573"/>
    </location>
</feature>
<dbReference type="SMART" id="SM00382">
    <property type="entry name" value="AAA"/>
    <property type="match status" value="2"/>
</dbReference>
<keyword evidence="5" id="KW-0547">Nucleotide-binding</keyword>
<dbReference type="FunFam" id="3.40.50.300:FF:000054">
    <property type="entry name" value="ABC multidrug transporter atrF"/>
    <property type="match status" value="1"/>
</dbReference>
<dbReference type="Gene3D" id="3.40.50.300">
    <property type="entry name" value="P-loop containing nucleotide triphosphate hydrolases"/>
    <property type="match status" value="2"/>
</dbReference>
<comment type="similarity">
    <text evidence="2">Belongs to the ABC transporter superfamily. ABCG family. PDR (TC 3.A.1.205) subfamily.</text>
</comment>
<dbReference type="InterPro" id="IPR013525">
    <property type="entry name" value="ABC2_TM"/>
</dbReference>
<evidence type="ECO:0000313" key="13">
    <source>
        <dbReference type="Proteomes" id="UP000055045"/>
    </source>
</evidence>
<evidence type="ECO:0000259" key="11">
    <source>
        <dbReference type="PROSITE" id="PS50893"/>
    </source>
</evidence>
<dbReference type="PROSITE" id="PS50893">
    <property type="entry name" value="ABC_TRANSPORTER_2"/>
    <property type="match status" value="2"/>
</dbReference>
<organism evidence="12 13">
    <name type="scientific">Penicillium freii</name>
    <dbReference type="NCBI Taxonomy" id="48697"/>
    <lineage>
        <taxon>Eukaryota</taxon>
        <taxon>Fungi</taxon>
        <taxon>Dikarya</taxon>
        <taxon>Ascomycota</taxon>
        <taxon>Pezizomycotina</taxon>
        <taxon>Eurotiomycetes</taxon>
        <taxon>Eurotiomycetidae</taxon>
        <taxon>Eurotiales</taxon>
        <taxon>Aspergillaceae</taxon>
        <taxon>Penicillium</taxon>
    </lineage>
</organism>
<feature type="transmembrane region" description="Helical" evidence="10">
    <location>
        <begin position="694"/>
        <end position="712"/>
    </location>
</feature>
<feature type="region of interest" description="Disordered" evidence="9">
    <location>
        <begin position="733"/>
        <end position="758"/>
    </location>
</feature>
<dbReference type="STRING" id="48697.A0A101MMT6"/>
<keyword evidence="7 10" id="KW-1133">Transmembrane helix</keyword>
<dbReference type="GO" id="GO:0005524">
    <property type="term" value="F:ATP binding"/>
    <property type="evidence" value="ECO:0007669"/>
    <property type="project" value="UniProtKB-KW"/>
</dbReference>
<feature type="transmembrane region" description="Helical" evidence="10">
    <location>
        <begin position="442"/>
        <end position="463"/>
    </location>
</feature>
<feature type="domain" description="ABC transporter" evidence="11">
    <location>
        <begin position="773"/>
        <end position="1019"/>
    </location>
</feature>
<comment type="caution">
    <text evidence="12">The sequence shown here is derived from an EMBL/GenBank/DDBJ whole genome shotgun (WGS) entry which is preliminary data.</text>
</comment>
<dbReference type="Pfam" id="PF06422">
    <property type="entry name" value="PDR_CDR"/>
    <property type="match status" value="2"/>
</dbReference>
<keyword evidence="8 10" id="KW-0472">Membrane</keyword>
<evidence type="ECO:0000256" key="9">
    <source>
        <dbReference type="SAM" id="MobiDB-lite"/>
    </source>
</evidence>
<feature type="compositionally biased region" description="Basic and acidic residues" evidence="9">
    <location>
        <begin position="739"/>
        <end position="751"/>
    </location>
</feature>
<keyword evidence="13" id="KW-1185">Reference proteome</keyword>
<dbReference type="InterPro" id="IPR010929">
    <property type="entry name" value="PDR_CDR_ABC"/>
</dbReference>
<dbReference type="Pfam" id="PF01061">
    <property type="entry name" value="ABC2_membrane"/>
    <property type="match status" value="2"/>
</dbReference>
<dbReference type="GO" id="GO:0016020">
    <property type="term" value="C:membrane"/>
    <property type="evidence" value="ECO:0007669"/>
    <property type="project" value="UniProtKB-SubCell"/>
</dbReference>
<keyword evidence="4 10" id="KW-0812">Transmembrane</keyword>
<dbReference type="InterPro" id="IPR003593">
    <property type="entry name" value="AAA+_ATPase"/>
</dbReference>
<feature type="transmembrane region" description="Helical" evidence="10">
    <location>
        <begin position="1182"/>
        <end position="1205"/>
    </location>
</feature>
<evidence type="ECO:0000256" key="6">
    <source>
        <dbReference type="ARBA" id="ARBA00022840"/>
    </source>
</evidence>
<evidence type="ECO:0000256" key="2">
    <source>
        <dbReference type="ARBA" id="ARBA00006012"/>
    </source>
</evidence>
<dbReference type="PROSITE" id="PS00211">
    <property type="entry name" value="ABC_TRANSPORTER_1"/>
    <property type="match status" value="1"/>
</dbReference>
<evidence type="ECO:0000256" key="3">
    <source>
        <dbReference type="ARBA" id="ARBA00022448"/>
    </source>
</evidence>
<dbReference type="CDD" id="cd03232">
    <property type="entry name" value="ABCG_PDR_domain2"/>
    <property type="match status" value="1"/>
</dbReference>
<evidence type="ECO:0000256" key="7">
    <source>
        <dbReference type="ARBA" id="ARBA00022989"/>
    </source>
</evidence>
<evidence type="ECO:0000313" key="12">
    <source>
        <dbReference type="EMBL" id="KUM63379.1"/>
    </source>
</evidence>
<dbReference type="InterPro" id="IPR003439">
    <property type="entry name" value="ABC_transporter-like_ATP-bd"/>
</dbReference>
<accession>A0A101MMT6</accession>
<evidence type="ECO:0000256" key="1">
    <source>
        <dbReference type="ARBA" id="ARBA00004141"/>
    </source>
</evidence>
<feature type="transmembrane region" description="Helical" evidence="10">
    <location>
        <begin position="517"/>
        <end position="542"/>
    </location>
</feature>
<dbReference type="PANTHER" id="PTHR19241">
    <property type="entry name" value="ATP-BINDING CASSETTE TRANSPORTER"/>
    <property type="match status" value="1"/>
</dbReference>
<dbReference type="InterPro" id="IPR017871">
    <property type="entry name" value="ABC_transporter-like_CS"/>
</dbReference>
<feature type="transmembrane region" description="Helical" evidence="10">
    <location>
        <begin position="475"/>
        <end position="496"/>
    </location>
</feature>
<dbReference type="EMBL" id="LLXE01000074">
    <property type="protein sequence ID" value="KUM63379.1"/>
    <property type="molecule type" value="Genomic_DNA"/>
</dbReference>
<dbReference type="GO" id="GO:0140359">
    <property type="term" value="F:ABC-type transporter activity"/>
    <property type="evidence" value="ECO:0007669"/>
    <property type="project" value="InterPro"/>
</dbReference>
<reference evidence="12 13" key="1">
    <citation type="submission" date="2015-10" db="EMBL/GenBank/DDBJ databases">
        <title>Genome sequencing of Penicillium freii.</title>
        <authorList>
            <person name="Nguyen H.D."/>
            <person name="Visagie C.M."/>
            <person name="Seifert K.A."/>
        </authorList>
    </citation>
    <scope>NUCLEOTIDE SEQUENCE [LARGE SCALE GENOMIC DNA]</scope>
    <source>
        <strain evidence="12 13">DAOM 242723</strain>
    </source>
</reference>
<feature type="transmembrane region" description="Helical" evidence="10">
    <location>
        <begin position="1225"/>
        <end position="1246"/>
    </location>
</feature>
<evidence type="ECO:0000256" key="8">
    <source>
        <dbReference type="ARBA" id="ARBA00023136"/>
    </source>
</evidence>
<feature type="transmembrane region" description="Helical" evidence="10">
    <location>
        <begin position="1253"/>
        <end position="1270"/>
    </location>
</feature>
<feature type="transmembrane region" description="Helical" evidence="10">
    <location>
        <begin position="1374"/>
        <end position="1394"/>
    </location>
</feature>
<dbReference type="Pfam" id="PF00005">
    <property type="entry name" value="ABC_tran"/>
    <property type="match status" value="2"/>
</dbReference>
<sequence length="1410" mass="157311">MVDNYHPSLDEEKTPMQSDGDMQKSDAETDGPSSMSSQIAALGGSIADCVRNFLEIRQATIPDDTGVVFDRISAVGSGTGSQDAPTVTSAAQSAFGLLSPLQNRERKQYSRPILSEISGTINPGEMLLVLGKPGSGCTTFLKTLSGLWDEYKEIQGELTLGGHPLLDVMKQRPQDILFCGRSPLAESDDHFPTLTVADTLRFATRARCGPQVSAREIDTMVAQLAKLVGLENVLNTKVGDAKIRGVSGGERRRVSLAEALATCARLICLDNSTHGLDSSTAVEFMEMMREWTTQSRCVAVMSVYQASDAIVSYFDKVMVINSGRQIYYGPVQDAKAYFEDLGFECLSTTTVADFLNVMSADPDVRRVQENKESQVPRTAEEFERAFSASPMYLEMQKSVQVAKEQSQAHPKPLVKTSAFALPIWHQIWYCAARQFRIVTSDYSLWAVELATIVVQSLVLGTLFRNQKRTTDSLFIFASALFYSVLVPALQSMAEFGNGFAQRPLILKQKRYQISRPIAYALGLVTTDVVWKVAAICYNIPLYFLTGFQRTAGNFFTWFLIIYIEHLALSMFFRSVAIFSPNMHRAVLPVGIFFNMYVLYTGLYVPPPQMQVWLGWLRYLNPLYYAFESVMVNEFRDLSYQCSASDLVPSGLAYTDMAHQVCAVVGSQPGDRLLSGASYIHAQYGFKPSHLWRNVGINAALFVFFALCSGIGMEMLKTPAGQLATVFYKKGPRGVRRRGKMDSETGPDRGDESLETSTGQVNDAHQLQEHQDPDKSHNLTWTNLCLDIKTKEGDQRLLNNLSGSVKSGQLKALMGVSGAGKTTLLNALAGRSTIVNLTGTLALNGQVLPTFFRSRMGYVQQQDIHLPTQTVREALQMTARLRRPESISVADMNAYVEKVIQWLGMEHIADALVGVPGAGLNLEQRKKVSIGVEMASKPEILFLDEPTSGLDGQSAMLIARLLRRLADSGQAILCTIHQPAAELIDQFDKLYLLSRGGNLVYDGPLGTRCQEVIQYFEPRSRPCGPEENPAEYFLAVIGAGSRNDAHMDWAGLWCDSQQANEREKIEQSLVPAADHAPQLEQQSMYSVPFHVQLWVVLQRTWLYYWREPDYVTSKLWMSIGNSLLNSLTYLQSPNTERGTYNRVFSAFMSLIVGPPLGLQVQPRFVTLRDIFVHRERESLTYHWLTFVLSAFIVELPFTFLSSLVYWLLWYFPVGYFTTPSRAGYSFLMYELFGVFATSLAQLCASLMPNIEAAFAANGFFFMFCNTFAGTLSPKPVTPSGWRWFYNISPLFYLGEGVTVDVLQDMPIRCKESEVSIFYAANGTGCGQYAQDFLKTATGYLLNPESTTGCQYCRYRDGQSYFQQYGYEFAHRHRNIGVFICFIAFNFTMVLAMTYLTKTRPSSPSSSFPLSS</sequence>
<proteinExistence type="inferred from homology"/>
<evidence type="ECO:0000256" key="5">
    <source>
        <dbReference type="ARBA" id="ARBA00022741"/>
    </source>
</evidence>
<evidence type="ECO:0000256" key="4">
    <source>
        <dbReference type="ARBA" id="ARBA00022692"/>
    </source>
</evidence>
<dbReference type="InterPro" id="IPR034003">
    <property type="entry name" value="ABCG_PDR_2"/>
</dbReference>
<evidence type="ECO:0000256" key="10">
    <source>
        <dbReference type="SAM" id="Phobius"/>
    </source>
</evidence>
<feature type="region of interest" description="Disordered" evidence="9">
    <location>
        <begin position="1"/>
        <end position="38"/>
    </location>
</feature>